<dbReference type="Proteomes" id="UP001168990">
    <property type="component" value="Unassembled WGS sequence"/>
</dbReference>
<dbReference type="Pfam" id="PF02958">
    <property type="entry name" value="EcKL"/>
    <property type="match status" value="1"/>
</dbReference>
<keyword evidence="3" id="KW-1185">Reference proteome</keyword>
<dbReference type="Gene3D" id="3.90.1200.10">
    <property type="match status" value="1"/>
</dbReference>
<organism evidence="2 3">
    <name type="scientific">Microctonus aethiopoides</name>
    <dbReference type="NCBI Taxonomy" id="144406"/>
    <lineage>
        <taxon>Eukaryota</taxon>
        <taxon>Metazoa</taxon>
        <taxon>Ecdysozoa</taxon>
        <taxon>Arthropoda</taxon>
        <taxon>Hexapoda</taxon>
        <taxon>Insecta</taxon>
        <taxon>Pterygota</taxon>
        <taxon>Neoptera</taxon>
        <taxon>Endopterygota</taxon>
        <taxon>Hymenoptera</taxon>
        <taxon>Apocrita</taxon>
        <taxon>Ichneumonoidea</taxon>
        <taxon>Braconidae</taxon>
        <taxon>Euphorinae</taxon>
        <taxon>Microctonus</taxon>
    </lineage>
</organism>
<protein>
    <recommendedName>
        <fullName evidence="1">CHK kinase-like domain-containing protein</fullName>
    </recommendedName>
</protein>
<evidence type="ECO:0000259" key="1">
    <source>
        <dbReference type="SMART" id="SM00587"/>
    </source>
</evidence>
<dbReference type="InterPro" id="IPR015897">
    <property type="entry name" value="CHK_kinase-like"/>
</dbReference>
<feature type="domain" description="CHK kinase-like" evidence="1">
    <location>
        <begin position="120"/>
        <end position="312"/>
    </location>
</feature>
<sequence length="401" mass="46999">MSDVEILIKWLEAEIVPKIVDTLNKQNYKVKCTWSPVENVYFLSYVFFVDLTFINDLGNIEETLHLAMKTPPPYPEVFKRFRTEILYKNEIIFYQNIAKNNKHFPKFYYGACEDMKKTVIVMENICKMDFKLCPELYDIPYKYIINSVREIGRFHAMGYIMKERFPKKFITIRESIQESRLIAGNSFQDIIEAIATRPVEWLRKINYDSDFCDKMDNYLGDAFNTILLDAVKPIEPLAVLCHGDFTRSNIFFRETSSGVDAMLIDFGMITYASPSIDLSTLLYLNGSANDRKEKFNEIFRAYHDSMLDYFHEAKFTNIKEYSFDNMVKDYKRRAAYGFIIAVYFLPVLRGFCDSDQEIHHELHRRESVQTMRTVGGDVMSSIFADMLVELRNTGCLDHVLN</sequence>
<dbReference type="EMBL" id="JAQQBS010000001">
    <property type="protein sequence ID" value="KAK0178155.1"/>
    <property type="molecule type" value="Genomic_DNA"/>
</dbReference>
<name>A0AA39FYF1_9HYME</name>
<proteinExistence type="predicted"/>
<dbReference type="AlphaFoldDB" id="A0AA39FYF1"/>
<evidence type="ECO:0000313" key="3">
    <source>
        <dbReference type="Proteomes" id="UP001168990"/>
    </source>
</evidence>
<accession>A0AA39FYF1</accession>
<reference evidence="2" key="2">
    <citation type="submission" date="2023-03" db="EMBL/GenBank/DDBJ databases">
        <authorList>
            <person name="Inwood S.N."/>
            <person name="Skelly J.G."/>
            <person name="Guhlin J."/>
            <person name="Harrop T.W.R."/>
            <person name="Goldson S.G."/>
            <person name="Dearden P.K."/>
        </authorList>
    </citation>
    <scope>NUCLEOTIDE SEQUENCE</scope>
    <source>
        <strain evidence="2">Irish</strain>
        <tissue evidence="2">Whole body</tissue>
    </source>
</reference>
<reference evidence="2" key="1">
    <citation type="journal article" date="2023" name="bioRxiv">
        <title>Scaffold-level genome assemblies of two parasitoid biocontrol wasps reveal the parthenogenesis mechanism and an associated novel virus.</title>
        <authorList>
            <person name="Inwood S."/>
            <person name="Skelly J."/>
            <person name="Guhlin J."/>
            <person name="Harrop T."/>
            <person name="Goldson S."/>
            <person name="Dearden P."/>
        </authorList>
    </citation>
    <scope>NUCLEOTIDE SEQUENCE</scope>
    <source>
        <strain evidence="2">Irish</strain>
        <tissue evidence="2">Whole body</tissue>
    </source>
</reference>
<dbReference type="PANTHER" id="PTHR11012:SF8">
    <property type="entry name" value="JUVENILE HORMONE-INDUCIBLE PROTEIN 26"/>
    <property type="match status" value="1"/>
</dbReference>
<comment type="caution">
    <text evidence="2">The sequence shown here is derived from an EMBL/GenBank/DDBJ whole genome shotgun (WGS) entry which is preliminary data.</text>
</comment>
<evidence type="ECO:0000313" key="2">
    <source>
        <dbReference type="EMBL" id="KAK0178155.1"/>
    </source>
</evidence>
<dbReference type="InterPro" id="IPR004119">
    <property type="entry name" value="EcKL"/>
</dbReference>
<dbReference type="PANTHER" id="PTHR11012">
    <property type="entry name" value="PROTEIN KINASE-LIKE DOMAIN-CONTAINING"/>
    <property type="match status" value="1"/>
</dbReference>
<gene>
    <name evidence="2" type="ORF">PV328_002132</name>
</gene>
<dbReference type="SMART" id="SM00587">
    <property type="entry name" value="CHK"/>
    <property type="match status" value="1"/>
</dbReference>
<dbReference type="SUPFAM" id="SSF56112">
    <property type="entry name" value="Protein kinase-like (PK-like)"/>
    <property type="match status" value="1"/>
</dbReference>
<dbReference type="InterPro" id="IPR011009">
    <property type="entry name" value="Kinase-like_dom_sf"/>
</dbReference>